<evidence type="ECO:0000259" key="4">
    <source>
        <dbReference type="PROSITE" id="PS50956"/>
    </source>
</evidence>
<evidence type="ECO:0000313" key="7">
    <source>
        <dbReference type="Proteomes" id="UP000637819"/>
    </source>
</evidence>
<dbReference type="PANTHER" id="PTHR30154">
    <property type="entry name" value="LEUCINE-RESPONSIVE REGULATORY PROTEIN"/>
    <property type="match status" value="1"/>
</dbReference>
<dbReference type="Proteomes" id="UP000637819">
    <property type="component" value="Chromosome"/>
</dbReference>
<dbReference type="GO" id="GO:0005829">
    <property type="term" value="C:cytosol"/>
    <property type="evidence" value="ECO:0007669"/>
    <property type="project" value="TreeGrafter"/>
</dbReference>
<dbReference type="GO" id="GO:0006813">
    <property type="term" value="P:potassium ion transport"/>
    <property type="evidence" value="ECO:0007669"/>
    <property type="project" value="InterPro"/>
</dbReference>
<dbReference type="GO" id="GO:0008324">
    <property type="term" value="F:monoatomic cation transmembrane transporter activity"/>
    <property type="evidence" value="ECO:0007669"/>
    <property type="project" value="InterPro"/>
</dbReference>
<dbReference type="SUPFAM" id="SSF46785">
    <property type="entry name" value="Winged helix' DNA-binding domain"/>
    <property type="match status" value="1"/>
</dbReference>
<dbReference type="SMART" id="SM00344">
    <property type="entry name" value="HTH_ASNC"/>
    <property type="match status" value="1"/>
</dbReference>
<dbReference type="RefSeq" id="WP_204748756.1">
    <property type="nucleotide sequence ID" value="NZ_CP069188.1"/>
</dbReference>
<dbReference type="GO" id="GO:0043565">
    <property type="term" value="F:sequence-specific DNA binding"/>
    <property type="evidence" value="ECO:0007669"/>
    <property type="project" value="InterPro"/>
</dbReference>
<keyword evidence="7" id="KW-1185">Reference proteome</keyword>
<keyword evidence="1" id="KW-0805">Transcription regulation</keyword>
<dbReference type="PRINTS" id="PR00033">
    <property type="entry name" value="HTHASNC"/>
</dbReference>
<dbReference type="InterPro" id="IPR000485">
    <property type="entry name" value="AsnC-type_HTH_dom"/>
</dbReference>
<dbReference type="SUPFAM" id="SSF116726">
    <property type="entry name" value="TrkA C-terminal domain-like"/>
    <property type="match status" value="1"/>
</dbReference>
<evidence type="ECO:0000256" key="1">
    <source>
        <dbReference type="ARBA" id="ARBA00023015"/>
    </source>
</evidence>
<evidence type="ECO:0000313" key="6">
    <source>
        <dbReference type="EMBL" id="QRV16494.1"/>
    </source>
</evidence>
<keyword evidence="3" id="KW-0804">Transcription</keyword>
<dbReference type="InterPro" id="IPR036390">
    <property type="entry name" value="WH_DNA-bd_sf"/>
</dbReference>
<feature type="domain" description="HTH asnC-type" evidence="4">
    <location>
        <begin position="5"/>
        <end position="68"/>
    </location>
</feature>
<dbReference type="InterPro" id="IPR011991">
    <property type="entry name" value="ArsR-like_HTH"/>
</dbReference>
<dbReference type="GO" id="GO:0043200">
    <property type="term" value="P:response to amino acid"/>
    <property type="evidence" value="ECO:0007669"/>
    <property type="project" value="TreeGrafter"/>
</dbReference>
<proteinExistence type="predicted"/>
<dbReference type="InterPro" id="IPR036388">
    <property type="entry name" value="WH-like_DNA-bd_sf"/>
</dbReference>
<gene>
    <name evidence="6" type="ORF">JMJ58_06290</name>
</gene>
<dbReference type="GeneID" id="62874716"/>
<dbReference type="Gene3D" id="1.10.10.10">
    <property type="entry name" value="Winged helix-like DNA-binding domain superfamily/Winged helix DNA-binding domain"/>
    <property type="match status" value="1"/>
</dbReference>
<sequence>MDHRLDEIDRRIIYALMDDARNVSAPTIAADVSVSPGTVRNRIDQLEERGIITGYHANVDFERAAGHLANLFMCNAPVSERESMAQRAQVIPGVINVRELLTGRRNLHVLAVGEDTGDLRRIARALSDLGIEIEDEVLVQNETARPYSPFGPTDETHEAMLTDFISLSGDAEVAEVTVDRDARIAGMSLQEAAQRDVLDDDSLVVAIERDDAVVTPHGDTVIRPDDIVTLFARDGVADETIGVFHADDAAE</sequence>
<protein>
    <submittedName>
        <fullName evidence="6">Winged helix-turn-helix transcriptional regulator</fullName>
    </submittedName>
</protein>
<dbReference type="AlphaFoldDB" id="A0A8T8E3Q4"/>
<dbReference type="OrthoDB" id="6762at2157"/>
<accession>A0A8T8E3Q4</accession>
<dbReference type="InterPro" id="IPR019888">
    <property type="entry name" value="Tscrpt_reg_AsnC-like"/>
</dbReference>
<dbReference type="EMBL" id="CP069188">
    <property type="protein sequence ID" value="QRV16494.1"/>
    <property type="molecule type" value="Genomic_DNA"/>
</dbReference>
<organism evidence="6 7">
    <name type="scientific">Haloterrigena salifodinae</name>
    <dbReference type="NCBI Taxonomy" id="2675099"/>
    <lineage>
        <taxon>Archaea</taxon>
        <taxon>Methanobacteriati</taxon>
        <taxon>Methanobacteriota</taxon>
        <taxon>Stenosarchaea group</taxon>
        <taxon>Halobacteria</taxon>
        <taxon>Halobacteriales</taxon>
        <taxon>Natrialbaceae</taxon>
        <taxon>Haloterrigena</taxon>
    </lineage>
</organism>
<keyword evidence="2" id="KW-0238">DNA-binding</keyword>
<evidence type="ECO:0000256" key="2">
    <source>
        <dbReference type="ARBA" id="ARBA00023125"/>
    </source>
</evidence>
<name>A0A8T8E3Q4_9EURY</name>
<dbReference type="KEGG" id="hsal:JMJ58_06290"/>
<dbReference type="Pfam" id="PF02080">
    <property type="entry name" value="TrkA_C"/>
    <property type="match status" value="1"/>
</dbReference>
<dbReference type="Pfam" id="PF13412">
    <property type="entry name" value="HTH_24"/>
    <property type="match status" value="1"/>
</dbReference>
<reference evidence="6 7" key="1">
    <citation type="submission" date="2021-01" db="EMBL/GenBank/DDBJ databases">
        <title>Genome Sequence and Methylation Pattern of Haloterrigena salifodinae BOL5-1, An Extremely Halophilic Archaeon from a Bolivian Salt Mine.</title>
        <authorList>
            <person name="DasSarma P."/>
            <person name="Anton B.P."/>
            <person name="DasSarma S.L."/>
            <person name="von Ehrenheim H.A.L."/>
            <person name="Martinez F.L."/>
            <person name="Guzman D."/>
            <person name="Roberts R.J."/>
            <person name="DasSarma S."/>
        </authorList>
    </citation>
    <scope>NUCLEOTIDE SEQUENCE [LARGE SCALE GENOMIC DNA]</scope>
    <source>
        <strain evidence="6 7">BOL5-1</strain>
    </source>
</reference>
<dbReference type="PROSITE" id="PS51202">
    <property type="entry name" value="RCK_C"/>
    <property type="match status" value="1"/>
</dbReference>
<dbReference type="CDD" id="cd00090">
    <property type="entry name" value="HTH_ARSR"/>
    <property type="match status" value="1"/>
</dbReference>
<dbReference type="PANTHER" id="PTHR30154:SF34">
    <property type="entry name" value="TRANSCRIPTIONAL REGULATOR AZLB"/>
    <property type="match status" value="1"/>
</dbReference>
<feature type="domain" description="RCK C-terminal" evidence="5">
    <location>
        <begin position="162"/>
        <end position="247"/>
    </location>
</feature>
<evidence type="ECO:0000256" key="3">
    <source>
        <dbReference type="ARBA" id="ARBA00023163"/>
    </source>
</evidence>
<dbReference type="InterPro" id="IPR036721">
    <property type="entry name" value="RCK_C_sf"/>
</dbReference>
<dbReference type="Gene3D" id="3.30.70.1450">
    <property type="entry name" value="Regulator of K+ conductance, C-terminal domain"/>
    <property type="match status" value="1"/>
</dbReference>
<dbReference type="PROSITE" id="PS50956">
    <property type="entry name" value="HTH_ASNC_2"/>
    <property type="match status" value="1"/>
</dbReference>
<dbReference type="InterPro" id="IPR006037">
    <property type="entry name" value="RCK_C"/>
</dbReference>
<evidence type="ECO:0000259" key="5">
    <source>
        <dbReference type="PROSITE" id="PS51202"/>
    </source>
</evidence>